<dbReference type="GO" id="GO:0006508">
    <property type="term" value="P:proteolysis"/>
    <property type="evidence" value="ECO:0007669"/>
    <property type="project" value="UniProtKB-KW"/>
</dbReference>
<dbReference type="InterPro" id="IPR001940">
    <property type="entry name" value="Peptidase_S1C"/>
</dbReference>
<dbReference type="Pfam" id="PF13365">
    <property type="entry name" value="Trypsin_2"/>
    <property type="match status" value="1"/>
</dbReference>
<keyword evidence="6" id="KW-1185">Reference proteome</keyword>
<dbReference type="GO" id="GO:0008233">
    <property type="term" value="F:peptidase activity"/>
    <property type="evidence" value="ECO:0007669"/>
    <property type="project" value="UniProtKB-KW"/>
</dbReference>
<dbReference type="Pfam" id="PF13180">
    <property type="entry name" value="PDZ_2"/>
    <property type="match status" value="1"/>
</dbReference>
<dbReference type="EMBL" id="OX336137">
    <property type="protein sequence ID" value="CAI2718536.1"/>
    <property type="molecule type" value="Genomic_DNA"/>
</dbReference>
<evidence type="ECO:0000256" key="2">
    <source>
        <dbReference type="ARBA" id="ARBA00022670"/>
    </source>
</evidence>
<name>A0ABM9HEM2_9BACT</name>
<dbReference type="InterPro" id="IPR036034">
    <property type="entry name" value="PDZ_sf"/>
</dbReference>
<dbReference type="Proteomes" id="UP001157733">
    <property type="component" value="Chromosome"/>
</dbReference>
<dbReference type="SUPFAM" id="SSF50156">
    <property type="entry name" value="PDZ domain-like"/>
    <property type="match status" value="2"/>
</dbReference>
<dbReference type="Pfam" id="PF17820">
    <property type="entry name" value="PDZ_6"/>
    <property type="match status" value="1"/>
</dbReference>
<dbReference type="Gene3D" id="2.30.42.10">
    <property type="match status" value="2"/>
</dbReference>
<evidence type="ECO:0000313" key="6">
    <source>
        <dbReference type="Proteomes" id="UP001157733"/>
    </source>
</evidence>
<organism evidence="5 6">
    <name type="scientific">Nitrospina watsonii</name>
    <dbReference type="NCBI Taxonomy" id="1323948"/>
    <lineage>
        <taxon>Bacteria</taxon>
        <taxon>Pseudomonadati</taxon>
        <taxon>Nitrospinota/Tectimicrobiota group</taxon>
        <taxon>Nitrospinota</taxon>
        <taxon>Nitrospinia</taxon>
        <taxon>Nitrospinales</taxon>
        <taxon>Nitrospinaceae</taxon>
        <taxon>Nitrospina</taxon>
    </lineage>
</organism>
<dbReference type="InterPro" id="IPR041489">
    <property type="entry name" value="PDZ_6"/>
</dbReference>
<dbReference type="SMART" id="SM00228">
    <property type="entry name" value="PDZ"/>
    <property type="match status" value="2"/>
</dbReference>
<accession>A0ABM9HEM2</accession>
<feature type="domain" description="PDZ" evidence="4">
    <location>
        <begin position="262"/>
        <end position="344"/>
    </location>
</feature>
<feature type="domain" description="PDZ" evidence="4">
    <location>
        <begin position="371"/>
        <end position="455"/>
    </location>
</feature>
<protein>
    <submittedName>
        <fullName evidence="5">Serine protease Do</fullName>
        <ecNumber evidence="5">3.4.21.-</ecNumber>
    </submittedName>
</protein>
<sequence>MQAEHWQGRNMKSRFVSIYMLAFVACLAWSDGAYAEHSVSRGLQVLAEVETGLVGLAEHTLPAVVSISPFVPTGSVGTPESLRKRPTNAGAGVIVNGRDGYVITNAHVVKQAEKIKVTLYGGREFVGEVLGADEETDLAVVKVNSDEVLPQVALGDSSMLKIGQLVVAIGNPYGLNDTLSLGVISGLNRENINLSRYEDFIQTDASINPGNSGGPLLNIRGEVIGINTAIINYAQSIGFAIPSNVVKSVSRQIIEHGQVNRGWLGVGIENVPDDLALKENLEKGEGVMINSIFEGQPAHKAGLKVGDIILKIGGSAVGSPNGMIRLIGNVSPGQHIHLDILRDGKAQSLSVQLGHRKEQVEIASLQANPLPELGFDWSELEREVQGQEQDSDKKKEGVLVTRVEPGSSADQGGLMVGDWITSLNGQDVLNRGHFENILRQNYQRGSVSVTVQRAEEEVMLTLSKRE</sequence>
<evidence type="ECO:0000259" key="4">
    <source>
        <dbReference type="SMART" id="SM00228"/>
    </source>
</evidence>
<evidence type="ECO:0000313" key="5">
    <source>
        <dbReference type="EMBL" id="CAI2718536.1"/>
    </source>
</evidence>
<dbReference type="PRINTS" id="PR00834">
    <property type="entry name" value="PROTEASES2C"/>
</dbReference>
<dbReference type="Gene3D" id="2.40.10.120">
    <property type="match status" value="1"/>
</dbReference>
<evidence type="ECO:0000256" key="1">
    <source>
        <dbReference type="ARBA" id="ARBA00010541"/>
    </source>
</evidence>
<dbReference type="InterPro" id="IPR001478">
    <property type="entry name" value="PDZ"/>
</dbReference>
<evidence type="ECO:0000256" key="3">
    <source>
        <dbReference type="ARBA" id="ARBA00022801"/>
    </source>
</evidence>
<dbReference type="InterPro" id="IPR009003">
    <property type="entry name" value="Peptidase_S1_PA"/>
</dbReference>
<dbReference type="SUPFAM" id="SSF50494">
    <property type="entry name" value="Trypsin-like serine proteases"/>
    <property type="match status" value="1"/>
</dbReference>
<reference evidence="5 6" key="1">
    <citation type="submission" date="2022-09" db="EMBL/GenBank/DDBJ databases">
        <authorList>
            <person name="Kop L."/>
        </authorList>
    </citation>
    <scope>NUCLEOTIDE SEQUENCE [LARGE SCALE GENOMIC DNA]</scope>
    <source>
        <strain evidence="5 6">347</strain>
    </source>
</reference>
<comment type="similarity">
    <text evidence="1">Belongs to the peptidase S1C family.</text>
</comment>
<gene>
    <name evidence="5" type="primary">degP</name>
    <name evidence="5" type="ORF">NSPWAT_1677</name>
</gene>
<dbReference type="PANTHER" id="PTHR22939:SF129">
    <property type="entry name" value="SERINE PROTEASE HTRA2, MITOCHONDRIAL"/>
    <property type="match status" value="1"/>
</dbReference>
<keyword evidence="2 5" id="KW-0645">Protease</keyword>
<proteinExistence type="inferred from homology"/>
<dbReference type="EC" id="3.4.21.-" evidence="5"/>
<keyword evidence="3 5" id="KW-0378">Hydrolase</keyword>
<dbReference type="PANTHER" id="PTHR22939">
    <property type="entry name" value="SERINE PROTEASE FAMILY S1C HTRA-RELATED"/>
    <property type="match status" value="1"/>
</dbReference>